<name>A0AAN7WKW4_ELEMC</name>
<dbReference type="AlphaFoldDB" id="A0AAN7WKW4"/>
<accession>A0AAN7WKW4</accession>
<organism evidence="2 3">
    <name type="scientific">Eleginops maclovinus</name>
    <name type="common">Patagonian blennie</name>
    <name type="synonym">Eleginus maclovinus</name>
    <dbReference type="NCBI Taxonomy" id="56733"/>
    <lineage>
        <taxon>Eukaryota</taxon>
        <taxon>Metazoa</taxon>
        <taxon>Chordata</taxon>
        <taxon>Craniata</taxon>
        <taxon>Vertebrata</taxon>
        <taxon>Euteleostomi</taxon>
        <taxon>Actinopterygii</taxon>
        <taxon>Neopterygii</taxon>
        <taxon>Teleostei</taxon>
        <taxon>Neoteleostei</taxon>
        <taxon>Acanthomorphata</taxon>
        <taxon>Eupercaria</taxon>
        <taxon>Perciformes</taxon>
        <taxon>Notothenioidei</taxon>
        <taxon>Eleginopidae</taxon>
        <taxon>Eleginops</taxon>
    </lineage>
</organism>
<keyword evidence="3" id="KW-1185">Reference proteome</keyword>
<protein>
    <submittedName>
        <fullName evidence="2">Uncharacterized protein</fullName>
    </submittedName>
</protein>
<proteinExistence type="predicted"/>
<evidence type="ECO:0000313" key="2">
    <source>
        <dbReference type="EMBL" id="KAK5849678.1"/>
    </source>
</evidence>
<sequence length="72" mass="8066">MCLISNLSHAPSVKAPESHRRQSIRGFIPPPPSPFPPTFLDEAQPNLLQLQYGEWIEPFLLFNSSPVAPLSR</sequence>
<evidence type="ECO:0000256" key="1">
    <source>
        <dbReference type="SAM" id="MobiDB-lite"/>
    </source>
</evidence>
<feature type="region of interest" description="Disordered" evidence="1">
    <location>
        <begin position="1"/>
        <end position="35"/>
    </location>
</feature>
<evidence type="ECO:0000313" key="3">
    <source>
        <dbReference type="Proteomes" id="UP001346869"/>
    </source>
</evidence>
<reference evidence="2 3" key="2">
    <citation type="journal article" date="2023" name="Mol. Biol. Evol.">
        <title>Genomics of Secondarily Temperate Adaptation in the Only Non-Antarctic Icefish.</title>
        <authorList>
            <person name="Rivera-Colon A.G."/>
            <person name="Rayamajhi N."/>
            <person name="Minhas B.F."/>
            <person name="Madrigal G."/>
            <person name="Bilyk K.T."/>
            <person name="Yoon V."/>
            <person name="Hune M."/>
            <person name="Gregory S."/>
            <person name="Cheng C.H.C."/>
            <person name="Catchen J.M."/>
        </authorList>
    </citation>
    <scope>NUCLEOTIDE SEQUENCE [LARGE SCALE GENOMIC DNA]</scope>
    <source>
        <strain evidence="2">JMC-PN-2008</strain>
    </source>
</reference>
<dbReference type="Proteomes" id="UP001346869">
    <property type="component" value="Unassembled WGS sequence"/>
</dbReference>
<dbReference type="EMBL" id="JAUZQC010000023">
    <property type="protein sequence ID" value="KAK5849678.1"/>
    <property type="molecule type" value="Genomic_DNA"/>
</dbReference>
<reference evidence="2 3" key="1">
    <citation type="journal article" date="2023" name="Genes (Basel)">
        <title>Chromosome-Level Genome Assembly and Circadian Gene Repertoire of the Patagonia Blennie Eleginops maclovinus-The Closest Ancestral Proxy of Antarctic Cryonotothenioids.</title>
        <authorList>
            <person name="Cheng C.C."/>
            <person name="Rivera-Colon A.G."/>
            <person name="Minhas B.F."/>
            <person name="Wilson L."/>
            <person name="Rayamajhi N."/>
            <person name="Vargas-Chacoff L."/>
            <person name="Catchen J.M."/>
        </authorList>
    </citation>
    <scope>NUCLEOTIDE SEQUENCE [LARGE SCALE GENOMIC DNA]</scope>
    <source>
        <strain evidence="2">JMC-PN-2008</strain>
    </source>
</reference>
<comment type="caution">
    <text evidence="2">The sequence shown here is derived from an EMBL/GenBank/DDBJ whole genome shotgun (WGS) entry which is preliminary data.</text>
</comment>
<gene>
    <name evidence="2" type="ORF">PBY51_013992</name>
</gene>